<feature type="region of interest" description="Disordered" evidence="2">
    <location>
        <begin position="254"/>
        <end position="275"/>
    </location>
</feature>
<reference evidence="4" key="1">
    <citation type="journal article" date="2014" name="Genome Announc.">
        <title>Draft genome sequence of Weissella oryzae SG25T, isolated from fermented rice grains.</title>
        <authorList>
            <person name="Tanizawa Y."/>
            <person name="Fujisawa T."/>
            <person name="Mochizuki T."/>
            <person name="Kaminuma E."/>
            <person name="Suzuki Y."/>
            <person name="Nakamura Y."/>
            <person name="Tohno M."/>
        </authorList>
    </citation>
    <scope>NUCLEOTIDE SEQUENCE [LARGE SCALE GENOMIC DNA]</scope>
    <source>
        <strain evidence="4">DSM 25784 / JCM 18191 / LMG 30913 / SG25</strain>
    </source>
</reference>
<feature type="region of interest" description="Disordered" evidence="2">
    <location>
        <begin position="182"/>
        <end position="241"/>
    </location>
</feature>
<gene>
    <name evidence="3" type="ORF">WOSG25_110170</name>
</gene>
<organism evidence="3 4">
    <name type="scientific">Weissella oryzae (strain DSM 25784 / JCM 18191 / LMG 30913 / SG25)</name>
    <dbReference type="NCBI Taxonomy" id="1329250"/>
    <lineage>
        <taxon>Bacteria</taxon>
        <taxon>Bacillati</taxon>
        <taxon>Bacillota</taxon>
        <taxon>Bacilli</taxon>
        <taxon>Lactobacillales</taxon>
        <taxon>Lactobacillaceae</taxon>
        <taxon>Weissella</taxon>
    </lineage>
</organism>
<feature type="compositionally biased region" description="Low complexity" evidence="2">
    <location>
        <begin position="679"/>
        <end position="694"/>
    </location>
</feature>
<evidence type="ECO:0000313" key="4">
    <source>
        <dbReference type="Proteomes" id="UP000030643"/>
    </source>
</evidence>
<name>A0A069CVM6_WEIOS</name>
<dbReference type="RefSeq" id="WP_027699503.1">
    <property type="nucleotide sequence ID" value="NZ_DF820494.1"/>
</dbReference>
<evidence type="ECO:0000256" key="1">
    <source>
        <dbReference type="SAM" id="Coils"/>
    </source>
</evidence>
<dbReference type="STRING" id="1329250.WOSG25_110170"/>
<dbReference type="eggNOG" id="ENOG5032FZK">
    <property type="taxonomic scope" value="Bacteria"/>
</dbReference>
<evidence type="ECO:0000256" key="2">
    <source>
        <dbReference type="SAM" id="MobiDB-lite"/>
    </source>
</evidence>
<proteinExistence type="predicted"/>
<feature type="compositionally biased region" description="Polar residues" evidence="2">
    <location>
        <begin position="228"/>
        <end position="241"/>
    </location>
</feature>
<feature type="compositionally biased region" description="Basic and acidic residues" evidence="2">
    <location>
        <begin position="656"/>
        <end position="666"/>
    </location>
</feature>
<dbReference type="EMBL" id="DF820494">
    <property type="protein sequence ID" value="GAK31539.1"/>
    <property type="molecule type" value="Genomic_DNA"/>
</dbReference>
<evidence type="ECO:0000313" key="3">
    <source>
        <dbReference type="EMBL" id="GAK31539.1"/>
    </source>
</evidence>
<feature type="coiled-coil region" evidence="1">
    <location>
        <begin position="558"/>
        <end position="592"/>
    </location>
</feature>
<dbReference type="AlphaFoldDB" id="A0A069CVM6"/>
<protein>
    <submittedName>
        <fullName evidence="3">Uncharacterized protein</fullName>
    </submittedName>
</protein>
<feature type="region of interest" description="Disordered" evidence="2">
    <location>
        <begin position="656"/>
        <end position="694"/>
    </location>
</feature>
<accession>A0A069CVM6</accession>
<keyword evidence="4" id="KW-1185">Reference proteome</keyword>
<dbReference type="Proteomes" id="UP000030643">
    <property type="component" value="Unassembled WGS sequence"/>
</dbReference>
<dbReference type="OrthoDB" id="2149967at2"/>
<sequence>MFRDMFKRHPTTLEDPYYAVIKPGSLDIDNYTIKNAIETALDLEEHWPMATLQELTTFLATLKNDLVLQNHIVEMESIEFMYDDSDQGVISTGLAWDNVKLDYDFKNFVVSTVSSTLNDRETRLDEHATYSLISQSLFQLISFSQELTDLSADDMPILPTEKQYDEALSNDTDLLILPRRLVSSDQSDNEPLESTTSPSEGQPVEPSEDTDNGNDNFFSFGEDESNNETDNSGSKPQFQNNGVVHLDAPVQTTVLGGEGLTNDDTSSKDTVTPKPKVDLTTESQLNHVKLVAPQFNLASESMPKNIVAEAENYVEAKLFYDKVDANEFLQTTADQLLEATKLKLSNAIKAEDDNFYERQQAILNSSWQEDFITKTRSKIHAEFMEQSAKENSSLEKSRDAKLKAEEERHQREIETINSKFAVDKEALELKLLNDEKKAINETTTAGIASIKADIDLQLSQLAKEHQKKINHMIEQESYNMNQQNLAALSDMFESFSSQITELESGYSEEHLKAVQLQTESIKATNTAKDTDKLEAQLTQEKILSTQLQADLSKKMQTSEEFNRELTLKTTELEQANAKIKDLTDSIAAGRDTEQHRELVAALAPRDNGQANLKHGFVKGMLTSAGIILALGGIGLGAYQVQTVEAKADTAASEAKAAKESYSKKEQQLVLQSSKKDTAKTQSQSSTATTTSNATDTTSYAALDQDVANNSLKVYYQSFDNKDLGTNARVLAVGKLLIASGNVTGAKQLATANPEHSSDLWMAIGQAQVGK</sequence>
<keyword evidence="1" id="KW-0175">Coiled coil</keyword>